<evidence type="ECO:0000256" key="2">
    <source>
        <dbReference type="ARBA" id="ARBA00022723"/>
    </source>
</evidence>
<evidence type="ECO:0000256" key="9">
    <source>
        <dbReference type="ARBA" id="ARBA00072890"/>
    </source>
</evidence>
<dbReference type="OMA" id="MATDYYA"/>
<dbReference type="OrthoDB" id="10256793at2759"/>
<dbReference type="PROSITE" id="PS00636">
    <property type="entry name" value="DNAJ_1"/>
    <property type="match status" value="1"/>
</dbReference>
<evidence type="ECO:0000256" key="5">
    <source>
        <dbReference type="ARBA" id="ARBA00022833"/>
    </source>
</evidence>
<evidence type="ECO:0000256" key="3">
    <source>
        <dbReference type="ARBA" id="ARBA00022737"/>
    </source>
</evidence>
<reference evidence="14 15" key="1">
    <citation type="journal article" date="2012" name="PLoS Pathog.">
        <title>Diverse lifestyles and strategies of plant pathogenesis encoded in the genomes of eighteen Dothideomycetes fungi.</title>
        <authorList>
            <person name="Ohm R.A."/>
            <person name="Feau N."/>
            <person name="Henrissat B."/>
            <person name="Schoch C.L."/>
            <person name="Horwitz B.A."/>
            <person name="Barry K.W."/>
            <person name="Condon B.J."/>
            <person name="Copeland A.C."/>
            <person name="Dhillon B."/>
            <person name="Glaser F."/>
            <person name="Hesse C.N."/>
            <person name="Kosti I."/>
            <person name="LaButti K."/>
            <person name="Lindquist E.A."/>
            <person name="Lucas S."/>
            <person name="Salamov A.A."/>
            <person name="Bradshaw R.E."/>
            <person name="Ciuffetti L."/>
            <person name="Hamelin R.C."/>
            <person name="Kema G.H.J."/>
            <person name="Lawrence C."/>
            <person name="Scott J.A."/>
            <person name="Spatafora J.W."/>
            <person name="Turgeon B.G."/>
            <person name="de Wit P.J.G.M."/>
            <person name="Zhong S."/>
            <person name="Goodwin S.B."/>
            <person name="Grigoriev I.V."/>
        </authorList>
    </citation>
    <scope>NUCLEOTIDE SEQUENCE [LARGE SCALE GENOMIC DNA]</scope>
    <source>
        <strain evidence="14 15">SO2202</strain>
    </source>
</reference>
<feature type="non-terminal residue" evidence="14">
    <location>
        <position position="458"/>
    </location>
</feature>
<evidence type="ECO:0000256" key="10">
    <source>
        <dbReference type="PROSITE-ProRule" id="PRU00546"/>
    </source>
</evidence>
<dbReference type="GO" id="GO:0005759">
    <property type="term" value="C:mitochondrial matrix"/>
    <property type="evidence" value="ECO:0007669"/>
    <property type="project" value="EnsemblFungi"/>
</dbReference>
<evidence type="ECO:0000259" key="13">
    <source>
        <dbReference type="PROSITE" id="PS51188"/>
    </source>
</evidence>
<dbReference type="GO" id="GO:0031072">
    <property type="term" value="F:heat shock protein binding"/>
    <property type="evidence" value="ECO:0007669"/>
    <property type="project" value="InterPro"/>
</dbReference>
<evidence type="ECO:0000256" key="4">
    <source>
        <dbReference type="ARBA" id="ARBA00022771"/>
    </source>
</evidence>
<dbReference type="Pfam" id="PF00226">
    <property type="entry name" value="DnaJ"/>
    <property type="match status" value="1"/>
</dbReference>
<organism evidence="14 15">
    <name type="scientific">Sphaerulina musiva (strain SO2202)</name>
    <name type="common">Poplar stem canker fungus</name>
    <name type="synonym">Septoria musiva</name>
    <dbReference type="NCBI Taxonomy" id="692275"/>
    <lineage>
        <taxon>Eukaryota</taxon>
        <taxon>Fungi</taxon>
        <taxon>Dikarya</taxon>
        <taxon>Ascomycota</taxon>
        <taxon>Pezizomycotina</taxon>
        <taxon>Dothideomycetes</taxon>
        <taxon>Dothideomycetidae</taxon>
        <taxon>Mycosphaerellales</taxon>
        <taxon>Mycosphaerellaceae</taxon>
        <taxon>Sphaerulina</taxon>
    </lineage>
</organism>
<dbReference type="SUPFAM" id="SSF46565">
    <property type="entry name" value="Chaperone J-domain"/>
    <property type="match status" value="1"/>
</dbReference>
<dbReference type="Gene3D" id="1.10.287.110">
    <property type="entry name" value="DnaJ domain"/>
    <property type="match status" value="1"/>
</dbReference>
<dbReference type="GeneID" id="27905598"/>
<dbReference type="SMART" id="SM00271">
    <property type="entry name" value="DnaJ"/>
    <property type="match status" value="1"/>
</dbReference>
<keyword evidence="2 10" id="KW-0479">Metal-binding</keyword>
<gene>
    <name evidence="14" type="ORF">SEPMUDRAFT_30134</name>
</gene>
<dbReference type="SUPFAM" id="SSF57938">
    <property type="entry name" value="DnaJ/Hsp40 cysteine-rich domain"/>
    <property type="match status" value="1"/>
</dbReference>
<dbReference type="GO" id="GO:0001671">
    <property type="term" value="F:ATPase activator activity"/>
    <property type="evidence" value="ECO:0007669"/>
    <property type="project" value="EnsemblFungi"/>
</dbReference>
<dbReference type="CDD" id="cd10719">
    <property type="entry name" value="DnaJ_zf"/>
    <property type="match status" value="1"/>
</dbReference>
<dbReference type="eggNOG" id="KOG0715">
    <property type="taxonomic scope" value="Eukaryota"/>
</dbReference>
<dbReference type="CDD" id="cd10747">
    <property type="entry name" value="DnaJ_C"/>
    <property type="match status" value="1"/>
</dbReference>
<dbReference type="PROSITE" id="PS50076">
    <property type="entry name" value="DNAJ_2"/>
    <property type="match status" value="1"/>
</dbReference>
<dbReference type="EMBL" id="KB456263">
    <property type="protein sequence ID" value="EMF13657.1"/>
    <property type="molecule type" value="Genomic_DNA"/>
</dbReference>
<dbReference type="PANTHER" id="PTHR43096">
    <property type="entry name" value="DNAJ HOMOLOG 1, MITOCHONDRIAL-RELATED"/>
    <property type="match status" value="1"/>
</dbReference>
<keyword evidence="15" id="KW-1185">Reference proteome</keyword>
<feature type="zinc finger region" description="CR-type" evidence="10">
    <location>
        <begin position="167"/>
        <end position="248"/>
    </location>
</feature>
<keyword evidence="8" id="KW-0143">Chaperone</keyword>
<feature type="domain" description="J" evidence="12">
    <location>
        <begin position="4"/>
        <end position="68"/>
    </location>
</feature>
<dbReference type="GO" id="GO:0006458">
    <property type="term" value="P:'de novo' protein folding"/>
    <property type="evidence" value="ECO:0007669"/>
    <property type="project" value="EnsemblFungi"/>
</dbReference>
<dbReference type="FunFam" id="2.60.260.20:FF:000005">
    <property type="entry name" value="Chaperone protein dnaJ 1, mitochondrial"/>
    <property type="match status" value="1"/>
</dbReference>
<dbReference type="HAMAP" id="MF_01152">
    <property type="entry name" value="DnaJ"/>
    <property type="match status" value="1"/>
</dbReference>
<feature type="region of interest" description="Disordered" evidence="11">
    <location>
        <begin position="409"/>
        <end position="458"/>
    </location>
</feature>
<dbReference type="PANTHER" id="PTHR43096:SF52">
    <property type="entry name" value="DNAJ HOMOLOG 1, MITOCHONDRIAL-RELATED"/>
    <property type="match status" value="1"/>
</dbReference>
<dbReference type="GO" id="GO:0009408">
    <property type="term" value="P:response to heat"/>
    <property type="evidence" value="ECO:0007669"/>
    <property type="project" value="EnsemblFungi"/>
</dbReference>
<dbReference type="FunFam" id="2.10.230.10:FF:000001">
    <property type="entry name" value="DnaJ subfamily A member 2"/>
    <property type="match status" value="1"/>
</dbReference>
<sequence length="458" mass="48259">AIKDPYNALGVNKSASASEIKKAYYGLAKKYHPDTNKDPKAKEKFAEAQSAYEILSDEKKKGMYDQYGSAAFDANGNTGGDPGFSGAGPGGMGGNPFAGGGNPFAGFGGGAQGGFGAEFNFEDLFSAFGGGGARRGRSRGSPFQEEVMVGESIEVQTNISFMDAAKGVQKEIVITPLVKCKTCSGSGMKKGTTRGTCKTCDGTGSRVHFMQGGFQMASTCGTCGGTGQQVPKGSECGTCRGNGATRERKTVTVDIPGGVEDGMRLRVMGEGDHPATGQAANPNARTEKGDLYVFIRVAPDSKFSRSGSDVLYTASIPLTTAVLGGEITVPTLDGDVKVKVATGTGTGDKITMGGMGMKKLNSRREAKGDLRIEFKVQMPKYLSVNQRTILEMLADEMGDNSAKRIMNLNNLKYDPSKKAQRSSSADSKADSHKDEGVFKNLWHKISGQHENLDKPESG</sequence>
<dbReference type="RefSeq" id="XP_016761778.1">
    <property type="nucleotide sequence ID" value="XM_016908461.1"/>
</dbReference>
<dbReference type="GO" id="GO:0051082">
    <property type="term" value="F:unfolded protein binding"/>
    <property type="evidence" value="ECO:0007669"/>
    <property type="project" value="EnsemblFungi"/>
</dbReference>
<dbReference type="InterPro" id="IPR001305">
    <property type="entry name" value="HSP_DnaJ_Cys-rich_dom"/>
</dbReference>
<dbReference type="AlphaFoldDB" id="M3B1I2"/>
<dbReference type="Pfam" id="PF01556">
    <property type="entry name" value="DnaJ_C"/>
    <property type="match status" value="1"/>
</dbReference>
<dbReference type="HOGENOM" id="CLU_017633_0_3_1"/>
<dbReference type="InterPro" id="IPR036410">
    <property type="entry name" value="HSP_DnaJ_Cys-rich_dom_sf"/>
</dbReference>
<dbReference type="Proteomes" id="UP000016931">
    <property type="component" value="Unassembled WGS sequence"/>
</dbReference>
<keyword evidence="4 10" id="KW-0863">Zinc-finger</keyword>
<dbReference type="GO" id="GO:0008270">
    <property type="term" value="F:zinc ion binding"/>
    <property type="evidence" value="ECO:0007669"/>
    <property type="project" value="UniProtKB-KW"/>
</dbReference>
<evidence type="ECO:0000256" key="6">
    <source>
        <dbReference type="ARBA" id="ARBA00022946"/>
    </source>
</evidence>
<dbReference type="SUPFAM" id="SSF49493">
    <property type="entry name" value="HSP40/DnaJ peptide-binding domain"/>
    <property type="match status" value="2"/>
</dbReference>
<feature type="non-terminal residue" evidence="14">
    <location>
        <position position="1"/>
    </location>
</feature>
<keyword evidence="6" id="KW-0809">Transit peptide</keyword>
<dbReference type="InterPro" id="IPR036869">
    <property type="entry name" value="J_dom_sf"/>
</dbReference>
<dbReference type="InterPro" id="IPR002939">
    <property type="entry name" value="DnaJ_C"/>
</dbReference>
<dbReference type="CDD" id="cd06257">
    <property type="entry name" value="DnaJ"/>
    <property type="match status" value="1"/>
</dbReference>
<keyword evidence="7" id="KW-0496">Mitochondrion</keyword>
<dbReference type="GO" id="GO:0006515">
    <property type="term" value="P:protein quality control for misfolded or incompletely synthesized proteins"/>
    <property type="evidence" value="ECO:0007669"/>
    <property type="project" value="EnsemblFungi"/>
</dbReference>
<dbReference type="Gene3D" id="2.60.260.20">
    <property type="entry name" value="Urease metallochaperone UreE, N-terminal domain"/>
    <property type="match status" value="2"/>
</dbReference>
<dbReference type="InterPro" id="IPR012724">
    <property type="entry name" value="DnaJ"/>
</dbReference>
<accession>M3B1I2</accession>
<protein>
    <recommendedName>
        <fullName evidence="9">DnaJ homolog 1, mitochondrial</fullName>
    </recommendedName>
</protein>
<feature type="compositionally biased region" description="Basic and acidic residues" evidence="11">
    <location>
        <begin position="427"/>
        <end position="437"/>
    </location>
</feature>
<comment type="subcellular location">
    <subcellularLocation>
        <location evidence="1">Mitochondrion</location>
    </subcellularLocation>
</comment>
<dbReference type="Pfam" id="PF00684">
    <property type="entry name" value="DnaJ_CXXCXGXG"/>
    <property type="match status" value="1"/>
</dbReference>
<evidence type="ECO:0000313" key="15">
    <source>
        <dbReference type="Proteomes" id="UP000016931"/>
    </source>
</evidence>
<feature type="domain" description="CR-type" evidence="13">
    <location>
        <begin position="167"/>
        <end position="248"/>
    </location>
</feature>
<dbReference type="FunFam" id="1.10.287.110:FF:000053">
    <property type="entry name" value="Putative Mitochondrial DnaJ chaperone"/>
    <property type="match status" value="1"/>
</dbReference>
<dbReference type="STRING" id="692275.M3B1I2"/>
<name>M3B1I2_SPHMS</name>
<dbReference type="Gene3D" id="2.10.230.10">
    <property type="entry name" value="Heat shock protein DnaJ, cysteine-rich domain"/>
    <property type="match status" value="1"/>
</dbReference>
<evidence type="ECO:0000256" key="11">
    <source>
        <dbReference type="SAM" id="MobiDB-lite"/>
    </source>
</evidence>
<keyword evidence="5 10" id="KW-0862">Zinc</keyword>
<keyword evidence="3" id="KW-0677">Repeat</keyword>
<dbReference type="PROSITE" id="PS51188">
    <property type="entry name" value="ZF_CR"/>
    <property type="match status" value="1"/>
</dbReference>
<dbReference type="GO" id="GO:0005524">
    <property type="term" value="F:ATP binding"/>
    <property type="evidence" value="ECO:0007669"/>
    <property type="project" value="InterPro"/>
</dbReference>
<dbReference type="InterPro" id="IPR001623">
    <property type="entry name" value="DnaJ_domain"/>
</dbReference>
<evidence type="ECO:0000259" key="12">
    <source>
        <dbReference type="PROSITE" id="PS50076"/>
    </source>
</evidence>
<proteinExistence type="inferred from homology"/>
<evidence type="ECO:0000256" key="1">
    <source>
        <dbReference type="ARBA" id="ARBA00004173"/>
    </source>
</evidence>
<evidence type="ECO:0000256" key="7">
    <source>
        <dbReference type="ARBA" id="ARBA00023128"/>
    </source>
</evidence>
<dbReference type="InterPro" id="IPR008971">
    <property type="entry name" value="HSP40/DnaJ_pept-bd"/>
</dbReference>
<evidence type="ECO:0000313" key="14">
    <source>
        <dbReference type="EMBL" id="EMF13657.1"/>
    </source>
</evidence>
<dbReference type="PRINTS" id="PR00625">
    <property type="entry name" value="JDOMAIN"/>
</dbReference>
<dbReference type="InterPro" id="IPR018253">
    <property type="entry name" value="DnaJ_domain_CS"/>
</dbReference>
<dbReference type="GO" id="GO:0042026">
    <property type="term" value="P:protein refolding"/>
    <property type="evidence" value="ECO:0007669"/>
    <property type="project" value="EnsemblFungi"/>
</dbReference>
<evidence type="ECO:0000256" key="8">
    <source>
        <dbReference type="ARBA" id="ARBA00023186"/>
    </source>
</evidence>